<sequence length="84" mass="9755">MKALFALCLPSISATYIPLIIELSDHSTQDDRPPFIFLYQSCWSFGLENAVIKRFSIHDAYNWYVWMLDIMLATLLQIAGDYTF</sequence>
<keyword evidence="2" id="KW-1185">Reference proteome</keyword>
<evidence type="ECO:0000313" key="1">
    <source>
        <dbReference type="EMBL" id="UXP34111.1"/>
    </source>
</evidence>
<proteinExistence type="predicted"/>
<dbReference type="Proteomes" id="UP001065174">
    <property type="component" value="Chromosome"/>
</dbReference>
<dbReference type="RefSeq" id="WP_262311537.1">
    <property type="nucleotide sequence ID" value="NZ_CP106679.1"/>
</dbReference>
<protein>
    <submittedName>
        <fullName evidence="1">Uncharacterized protein</fullName>
    </submittedName>
</protein>
<gene>
    <name evidence="1" type="ORF">N6H18_09160</name>
</gene>
<accession>A0ABY6CUC2</accession>
<reference evidence="1" key="1">
    <citation type="submission" date="2022-09" db="EMBL/GenBank/DDBJ databases">
        <title>Comparative genomics and taxonomic characterization of three novel marine species of genus Reichenbachiella exhibiting antioxidant and polysaccharide degradation activities.</title>
        <authorList>
            <person name="Muhammad N."/>
            <person name="Lee Y.-J."/>
            <person name="Ko J."/>
            <person name="Kim S.-G."/>
        </authorList>
    </citation>
    <scope>NUCLEOTIDE SEQUENCE</scope>
    <source>
        <strain evidence="1">BKB1-1</strain>
    </source>
</reference>
<evidence type="ECO:0000313" key="2">
    <source>
        <dbReference type="Proteomes" id="UP001065174"/>
    </source>
</evidence>
<dbReference type="EMBL" id="CP106679">
    <property type="protein sequence ID" value="UXP34111.1"/>
    <property type="molecule type" value="Genomic_DNA"/>
</dbReference>
<organism evidence="1 2">
    <name type="scientific">Reichenbachiella agarivorans</name>
    <dbReference type="NCBI Taxonomy" id="2979464"/>
    <lineage>
        <taxon>Bacteria</taxon>
        <taxon>Pseudomonadati</taxon>
        <taxon>Bacteroidota</taxon>
        <taxon>Cytophagia</taxon>
        <taxon>Cytophagales</taxon>
        <taxon>Reichenbachiellaceae</taxon>
        <taxon>Reichenbachiella</taxon>
    </lineage>
</organism>
<name>A0ABY6CUC2_9BACT</name>